<dbReference type="RefSeq" id="WP_005556049.1">
    <property type="nucleotide sequence ID" value="NZ_AOIB01000024.1"/>
</dbReference>
<dbReference type="Pfam" id="PF23959">
    <property type="entry name" value="DUF7288"/>
    <property type="match status" value="1"/>
</dbReference>
<dbReference type="InterPro" id="IPR055712">
    <property type="entry name" value="DUF7288"/>
</dbReference>
<feature type="region of interest" description="Disordered" evidence="1">
    <location>
        <begin position="84"/>
        <end position="107"/>
    </location>
</feature>
<reference evidence="3 4" key="1">
    <citation type="journal article" date="2014" name="PLoS Genet.">
        <title>Phylogenetically driven sequencing of extremely halophilic archaea reveals strategies for static and dynamic osmo-response.</title>
        <authorList>
            <person name="Becker E.A."/>
            <person name="Seitzer P.M."/>
            <person name="Tritt A."/>
            <person name="Larsen D."/>
            <person name="Krusor M."/>
            <person name="Yao A.I."/>
            <person name="Wu D."/>
            <person name="Madern D."/>
            <person name="Eisen J.A."/>
            <person name="Darling A.E."/>
            <person name="Facciotti M.T."/>
        </authorList>
    </citation>
    <scope>NUCLEOTIDE SEQUENCE [LARGE SCALE GENOMIC DNA]</scope>
    <source>
        <strain evidence="3 4">DSM 10524</strain>
    </source>
</reference>
<feature type="transmembrane region" description="Helical" evidence="2">
    <location>
        <begin position="12"/>
        <end position="31"/>
    </location>
</feature>
<evidence type="ECO:0000313" key="4">
    <source>
        <dbReference type="Proteomes" id="UP000011688"/>
    </source>
</evidence>
<dbReference type="AlphaFoldDB" id="L9X626"/>
<accession>L9X626</accession>
<keyword evidence="2" id="KW-0812">Transmembrane</keyword>
<keyword evidence="2" id="KW-1133">Transmembrane helix</keyword>
<dbReference type="OrthoDB" id="324613at2157"/>
<gene>
    <name evidence="3" type="ORF">C491_10804</name>
</gene>
<keyword evidence="2" id="KW-0472">Membrane</keyword>
<organism evidence="3 4">
    <name type="scientific">Natronococcus amylolyticus DSM 10524</name>
    <dbReference type="NCBI Taxonomy" id="1227497"/>
    <lineage>
        <taxon>Archaea</taxon>
        <taxon>Methanobacteriati</taxon>
        <taxon>Methanobacteriota</taxon>
        <taxon>Stenosarchaea group</taxon>
        <taxon>Halobacteria</taxon>
        <taxon>Halobacteriales</taxon>
        <taxon>Natrialbaceae</taxon>
        <taxon>Natronococcus</taxon>
    </lineage>
</organism>
<dbReference type="eggNOG" id="arCOG04652">
    <property type="taxonomic scope" value="Archaea"/>
</dbReference>
<dbReference type="STRING" id="1227497.C491_10804"/>
<keyword evidence="4" id="KW-1185">Reference proteome</keyword>
<sequence length="215" mass="22871">MIGSDSSRGQAYALEGTIAATILLVAFLVAAQSAVVAPVTEDPDRATQSQLQQETRDALVVAAGEGDLSATVRSWHDDASTWADDAEPGESAFYGADRPPADGDSERTYSPDAFAERSTLGAILEARFGAEDRRYNVEIVADEGNDGATLVDQGTPSAEAVTATYVVTLHDDDRLTAEGNRIGLERAYEDQGYPIAPADDARSVYALVEVRVTVW</sequence>
<dbReference type="EMBL" id="AOIB01000024">
    <property type="protein sequence ID" value="ELY57269.1"/>
    <property type="molecule type" value="Genomic_DNA"/>
</dbReference>
<dbReference type="Proteomes" id="UP000011688">
    <property type="component" value="Unassembled WGS sequence"/>
</dbReference>
<evidence type="ECO:0000256" key="1">
    <source>
        <dbReference type="SAM" id="MobiDB-lite"/>
    </source>
</evidence>
<protein>
    <submittedName>
        <fullName evidence="3">Uncharacterized protein</fullName>
    </submittedName>
</protein>
<name>L9X626_9EURY</name>
<evidence type="ECO:0000313" key="3">
    <source>
        <dbReference type="EMBL" id="ELY57269.1"/>
    </source>
</evidence>
<comment type="caution">
    <text evidence="3">The sequence shown here is derived from an EMBL/GenBank/DDBJ whole genome shotgun (WGS) entry which is preliminary data.</text>
</comment>
<proteinExistence type="predicted"/>
<evidence type="ECO:0000256" key="2">
    <source>
        <dbReference type="SAM" id="Phobius"/>
    </source>
</evidence>